<evidence type="ECO:0000256" key="1">
    <source>
        <dbReference type="ARBA" id="ARBA00004571"/>
    </source>
</evidence>
<reference evidence="14 17" key="2">
    <citation type="submission" date="2019-12" db="EMBL/GenBank/DDBJ databases">
        <title>Draft genome sequence of Labilibaculum sp. strain 44 isolated from deep waters of Black Sea.</title>
        <authorList>
            <person name="Yadav S."/>
            <person name="Villanueva L."/>
        </authorList>
    </citation>
    <scope>NUCLEOTIDE SEQUENCE [LARGE SCALE GENOMIC DNA]</scope>
    <source>
        <strain evidence="14 17">44</strain>
    </source>
</reference>
<dbReference type="InterPro" id="IPR037066">
    <property type="entry name" value="Plug_dom_sf"/>
</dbReference>
<keyword evidence="6 11" id="KW-0798">TonB box</keyword>
<proteinExistence type="inferred from homology"/>
<comment type="caution">
    <text evidence="14">The sequence shown here is derived from an EMBL/GenBank/DDBJ whole genome shotgun (WGS) entry which is preliminary data.</text>
</comment>
<dbReference type="EMBL" id="QTZN02000004">
    <property type="protein sequence ID" value="MVB05939.1"/>
    <property type="molecule type" value="Genomic_DNA"/>
</dbReference>
<dbReference type="Proteomes" id="UP000462449">
    <property type="component" value="Unassembled WGS sequence"/>
</dbReference>
<name>A0A7M4D255_9BACT</name>
<keyword evidence="5" id="KW-0732">Signal</keyword>
<evidence type="ECO:0000256" key="2">
    <source>
        <dbReference type="ARBA" id="ARBA00022448"/>
    </source>
</evidence>
<evidence type="ECO:0000256" key="7">
    <source>
        <dbReference type="ARBA" id="ARBA00023136"/>
    </source>
</evidence>
<keyword evidence="7 10" id="KW-0472">Membrane</keyword>
<evidence type="ECO:0000256" key="3">
    <source>
        <dbReference type="ARBA" id="ARBA00022452"/>
    </source>
</evidence>
<keyword evidence="4 10" id="KW-0812">Transmembrane</keyword>
<dbReference type="GO" id="GO:0015344">
    <property type="term" value="F:siderophore uptake transmembrane transporter activity"/>
    <property type="evidence" value="ECO:0007669"/>
    <property type="project" value="TreeGrafter"/>
</dbReference>
<dbReference type="Pfam" id="PF00593">
    <property type="entry name" value="TonB_dep_Rec_b-barrel"/>
    <property type="match status" value="1"/>
</dbReference>
<protein>
    <submittedName>
        <fullName evidence="14">TonB-dependent receptor</fullName>
    </submittedName>
</protein>
<dbReference type="InterPro" id="IPR036942">
    <property type="entry name" value="Beta-barrel_TonB_sf"/>
</dbReference>
<dbReference type="PANTHER" id="PTHR30069">
    <property type="entry name" value="TONB-DEPENDENT OUTER MEMBRANE RECEPTOR"/>
    <property type="match status" value="1"/>
</dbReference>
<reference evidence="15 16" key="1">
    <citation type="submission" date="2019-11" db="EMBL/GenBank/DDBJ databases">
        <title>Draft genome sequence of Labilibaculum sp. strain SYP isolated from Black Sea.</title>
        <authorList>
            <person name="Yadav S."/>
            <person name="Villanueva L."/>
        </authorList>
    </citation>
    <scope>NUCLEOTIDE SEQUENCE [LARGE SCALE GENOMIC DNA]</scope>
    <source>
        <strain evidence="15 16">44</strain>
    </source>
</reference>
<evidence type="ECO:0000256" key="8">
    <source>
        <dbReference type="ARBA" id="ARBA00023170"/>
    </source>
</evidence>
<dbReference type="OrthoDB" id="9795928at2"/>
<gene>
    <name evidence="15" type="ORF">DWB62_002785</name>
    <name evidence="14" type="ORF">GNY23_02785</name>
</gene>
<comment type="similarity">
    <text evidence="10 11">Belongs to the TonB-dependent receptor family.</text>
</comment>
<evidence type="ECO:0000256" key="9">
    <source>
        <dbReference type="ARBA" id="ARBA00023237"/>
    </source>
</evidence>
<accession>A0A7M4D255</accession>
<evidence type="ECO:0000256" key="5">
    <source>
        <dbReference type="ARBA" id="ARBA00022729"/>
    </source>
</evidence>
<dbReference type="InterPro" id="IPR039426">
    <property type="entry name" value="TonB-dep_rcpt-like"/>
</dbReference>
<evidence type="ECO:0000313" key="17">
    <source>
        <dbReference type="Proteomes" id="UP000462449"/>
    </source>
</evidence>
<dbReference type="GO" id="GO:0009279">
    <property type="term" value="C:cell outer membrane"/>
    <property type="evidence" value="ECO:0007669"/>
    <property type="project" value="UniProtKB-SubCell"/>
</dbReference>
<dbReference type="Gene3D" id="2.170.130.10">
    <property type="entry name" value="TonB-dependent receptor, plug domain"/>
    <property type="match status" value="1"/>
</dbReference>
<dbReference type="PANTHER" id="PTHR30069:SF29">
    <property type="entry name" value="HEMOGLOBIN AND HEMOGLOBIN-HAPTOGLOBIN-BINDING PROTEIN 1-RELATED"/>
    <property type="match status" value="1"/>
</dbReference>
<evidence type="ECO:0000256" key="4">
    <source>
        <dbReference type="ARBA" id="ARBA00022692"/>
    </source>
</evidence>
<dbReference type="InterPro" id="IPR012910">
    <property type="entry name" value="Plug_dom"/>
</dbReference>
<comment type="subcellular location">
    <subcellularLocation>
        <location evidence="1 10">Cell outer membrane</location>
        <topology evidence="1 10">Multi-pass membrane protein</topology>
    </subcellularLocation>
</comment>
<dbReference type="SUPFAM" id="SSF56935">
    <property type="entry name" value="Porins"/>
    <property type="match status" value="1"/>
</dbReference>
<dbReference type="AlphaFoldDB" id="A0A7M4D255"/>
<dbReference type="CDD" id="cd01347">
    <property type="entry name" value="ligand_gated_channel"/>
    <property type="match status" value="1"/>
</dbReference>
<evidence type="ECO:0000256" key="11">
    <source>
        <dbReference type="RuleBase" id="RU003357"/>
    </source>
</evidence>
<dbReference type="GO" id="GO:0044718">
    <property type="term" value="P:siderophore transmembrane transport"/>
    <property type="evidence" value="ECO:0007669"/>
    <property type="project" value="TreeGrafter"/>
</dbReference>
<evidence type="ECO:0000313" key="14">
    <source>
        <dbReference type="EMBL" id="MUP36734.1"/>
    </source>
</evidence>
<evidence type="ECO:0000313" key="16">
    <source>
        <dbReference type="Proteomes" id="UP000285951"/>
    </source>
</evidence>
<evidence type="ECO:0000259" key="12">
    <source>
        <dbReference type="Pfam" id="PF00593"/>
    </source>
</evidence>
<keyword evidence="16" id="KW-1185">Reference proteome</keyword>
<dbReference type="Pfam" id="PF07715">
    <property type="entry name" value="Plug"/>
    <property type="match status" value="1"/>
</dbReference>
<dbReference type="InterPro" id="IPR000531">
    <property type="entry name" value="Beta-barrel_TonB"/>
</dbReference>
<feature type="domain" description="TonB-dependent receptor plug" evidence="13">
    <location>
        <begin position="113"/>
        <end position="219"/>
    </location>
</feature>
<keyword evidence="2 10" id="KW-0813">Transport</keyword>
<feature type="domain" description="TonB-dependent receptor-like beta-barrel" evidence="12">
    <location>
        <begin position="353"/>
        <end position="770"/>
    </location>
</feature>
<evidence type="ECO:0000256" key="10">
    <source>
        <dbReference type="PROSITE-ProRule" id="PRU01360"/>
    </source>
</evidence>
<evidence type="ECO:0000259" key="13">
    <source>
        <dbReference type="Pfam" id="PF07715"/>
    </source>
</evidence>
<evidence type="ECO:0000256" key="6">
    <source>
        <dbReference type="ARBA" id="ARBA00023077"/>
    </source>
</evidence>
<keyword evidence="3 10" id="KW-1134">Transmembrane beta strand</keyword>
<dbReference type="Gene3D" id="2.40.170.20">
    <property type="entry name" value="TonB-dependent receptor, beta-barrel domain"/>
    <property type="match status" value="1"/>
</dbReference>
<keyword evidence="9 10" id="KW-0998">Cell outer membrane</keyword>
<dbReference type="PROSITE" id="PS52016">
    <property type="entry name" value="TONB_DEPENDENT_REC_3"/>
    <property type="match status" value="1"/>
</dbReference>
<dbReference type="Proteomes" id="UP000285951">
    <property type="component" value="Unassembled WGS sequence"/>
</dbReference>
<evidence type="ECO:0000313" key="15">
    <source>
        <dbReference type="EMBL" id="MVB05939.1"/>
    </source>
</evidence>
<organism evidence="14 17">
    <name type="scientific">Labilibaculum euxinus</name>
    <dbReference type="NCBI Taxonomy" id="2686357"/>
    <lineage>
        <taxon>Bacteria</taxon>
        <taxon>Pseudomonadati</taxon>
        <taxon>Bacteroidota</taxon>
        <taxon>Bacteroidia</taxon>
        <taxon>Marinilabiliales</taxon>
        <taxon>Marinifilaceae</taxon>
        <taxon>Labilibaculum</taxon>
    </lineage>
</organism>
<dbReference type="EMBL" id="WOTW01000004">
    <property type="protein sequence ID" value="MUP36734.1"/>
    <property type="molecule type" value="Genomic_DNA"/>
</dbReference>
<sequence>MIRLFLCIIISLLYNMSTFAQIVKLTDSKTHKPIENVYIFDSEKSIITNNMGEASLAGFSKNKLIHFQHPSYKNLQFTFSEIENKLFIISLQSNIFPISEVVVSANKWEENSNEIPIKVIQINKDQIKQSTSQTSADLLKECNQVYIQKSQLGGGSPMIRGFAANRVLIVLDGIRLNNAIYRSGNLQNVLNIDPNSLESAEVILGPGSIIYGSDAIGGVMDFHTIKPRLSTSEVPNINFSFKSRYSSANNEVMNHGKYNFGTSKLSLAGSVSYSDFSDLKMGKHGPDDYLRPQYVISRNDTDEVIQNPNPENQKRSGYSQINVLQKIRFKASETMDFQYNFQHSETSNIPRYDRLIQYSGGQLKYAEWYYGPQKLQLHSLKINNSEPTFLYNSFKVIAGYQNYQESRNSRKFNSSTLTNREENLKIYSVNADAEKQINSFSQLFYGSEWTHNRLNSYGNNTNIFSNEKLETSSRYPDNSKYTNLAFYSNLKWKLNSKWILNAGIRYSHVWITSNLDNRFYNFPFDNLNLSSGAVNGGIGISHLSNKGWLLKINATSGFRTPNIDDVAKVFDSEPGKVVVPNKNLKPETVYNFEVNLSKNFFNTLFLDLNGFYSFLDKAMVRKEFSYNGQTTLIYDGEESSIQAIANADNAKIWGGNFTAILKLTDHFSANTSFTITKGKYKDGTPVRHVPPLFGNTSLTYNSKHLTSKLSLEFNDAISYKNLADTERDKAYLYAKDKNGMPYSPSWMILSFNNEIRISKKLIANISVENILNKRYRPYSSGISAGSRNFILGLSYEL</sequence>
<keyword evidence="8 14" id="KW-0675">Receptor</keyword>